<name>A0A9Q1AEX8_9ROSI</name>
<dbReference type="EMBL" id="JAPFFM010000003">
    <property type="protein sequence ID" value="KAJ6768596.1"/>
    <property type="molecule type" value="Genomic_DNA"/>
</dbReference>
<gene>
    <name evidence="1" type="ORF">OIU74_022289</name>
</gene>
<keyword evidence="2" id="KW-1185">Reference proteome</keyword>
<reference evidence="1" key="1">
    <citation type="submission" date="2022-11" db="EMBL/GenBank/DDBJ databases">
        <authorList>
            <person name="Hyden B.L."/>
            <person name="Feng K."/>
            <person name="Yates T."/>
            <person name="Jawdy S."/>
            <person name="Smart L.B."/>
            <person name="Muchero W."/>
        </authorList>
    </citation>
    <scope>NUCLEOTIDE SEQUENCE</scope>
    <source>
        <tissue evidence="1">Shoot tip</tissue>
    </source>
</reference>
<sequence>MSPGEDSTAFASVAEPLLTLISEVIESITWIELEKENFAEIGCYIYRVFPVIMELQKAVCTPNNATEILQSLSRSVTEAKDLVKQMPKRHLIKF</sequence>
<dbReference type="Proteomes" id="UP001151752">
    <property type="component" value="Chromosome 8"/>
</dbReference>
<proteinExistence type="predicted"/>
<evidence type="ECO:0000313" key="1">
    <source>
        <dbReference type="EMBL" id="KAJ6768596.1"/>
    </source>
</evidence>
<organism evidence="1 2">
    <name type="scientific">Salix koriyanagi</name>
    <dbReference type="NCBI Taxonomy" id="2511006"/>
    <lineage>
        <taxon>Eukaryota</taxon>
        <taxon>Viridiplantae</taxon>
        <taxon>Streptophyta</taxon>
        <taxon>Embryophyta</taxon>
        <taxon>Tracheophyta</taxon>
        <taxon>Spermatophyta</taxon>
        <taxon>Magnoliopsida</taxon>
        <taxon>eudicotyledons</taxon>
        <taxon>Gunneridae</taxon>
        <taxon>Pentapetalae</taxon>
        <taxon>rosids</taxon>
        <taxon>fabids</taxon>
        <taxon>Malpighiales</taxon>
        <taxon>Salicaceae</taxon>
        <taxon>Saliceae</taxon>
        <taxon>Salix</taxon>
    </lineage>
</organism>
<dbReference type="AlphaFoldDB" id="A0A9Q1AEX8"/>
<accession>A0A9Q1AEX8</accession>
<protein>
    <submittedName>
        <fullName evidence="1">U-BOX DOMAIN-CONTAINING PROTEIN 42-RELATED</fullName>
    </submittedName>
</protein>
<evidence type="ECO:0000313" key="2">
    <source>
        <dbReference type="Proteomes" id="UP001151752"/>
    </source>
</evidence>
<comment type="caution">
    <text evidence="1">The sequence shown here is derived from an EMBL/GenBank/DDBJ whole genome shotgun (WGS) entry which is preliminary data.</text>
</comment>
<reference evidence="1" key="2">
    <citation type="journal article" date="2023" name="Int. J. Mol. Sci.">
        <title>De Novo Assembly and Annotation of 11 Diverse Shrub Willow (Salix) Genomes Reveals Novel Gene Organization in Sex-Linked Regions.</title>
        <authorList>
            <person name="Hyden B."/>
            <person name="Feng K."/>
            <person name="Yates T.B."/>
            <person name="Jawdy S."/>
            <person name="Cereghino C."/>
            <person name="Smart L.B."/>
            <person name="Muchero W."/>
        </authorList>
    </citation>
    <scope>NUCLEOTIDE SEQUENCE</scope>
    <source>
        <tissue evidence="1">Shoot tip</tissue>
    </source>
</reference>